<dbReference type="OrthoDB" id="3066350at2759"/>
<evidence type="ECO:0000256" key="1">
    <source>
        <dbReference type="SAM" id="MobiDB-lite"/>
    </source>
</evidence>
<evidence type="ECO:0000313" key="3">
    <source>
        <dbReference type="Proteomes" id="UP000807025"/>
    </source>
</evidence>
<evidence type="ECO:0000313" key="2">
    <source>
        <dbReference type="EMBL" id="KAF9501310.1"/>
    </source>
</evidence>
<sequence>PEWVQSAVKYMFSLGLGDEWSMLVNMWLSLEKKLEFGTVTGMKMKLPTQCRPPKVADWMQRNRLYTKTAGDIDDIDEFSNSAMEWWRQMQPLWRQGDGVLPLPIYDPPDNQTWDVLAQGGPTGLLLLVLVLGWWGANQRSQEWHSVVADANKSFASIVKSYVPPPPPSAKARGKRPQVIADEGCNKRAKPSRIASRLREDVRGLGVATRSRKTRK</sequence>
<dbReference type="Proteomes" id="UP000807025">
    <property type="component" value="Unassembled WGS sequence"/>
</dbReference>
<dbReference type="AlphaFoldDB" id="A0A9P6DKX0"/>
<proteinExistence type="predicted"/>
<reference evidence="2" key="1">
    <citation type="submission" date="2020-11" db="EMBL/GenBank/DDBJ databases">
        <authorList>
            <consortium name="DOE Joint Genome Institute"/>
            <person name="Ahrendt S."/>
            <person name="Riley R."/>
            <person name="Andreopoulos W."/>
            <person name="Labutti K."/>
            <person name="Pangilinan J."/>
            <person name="Ruiz-Duenas F.J."/>
            <person name="Barrasa J.M."/>
            <person name="Sanchez-Garcia M."/>
            <person name="Camarero S."/>
            <person name="Miyauchi S."/>
            <person name="Serrano A."/>
            <person name="Linde D."/>
            <person name="Babiker R."/>
            <person name="Drula E."/>
            <person name="Ayuso-Fernandez I."/>
            <person name="Pacheco R."/>
            <person name="Padilla G."/>
            <person name="Ferreira P."/>
            <person name="Barriuso J."/>
            <person name="Kellner H."/>
            <person name="Castanera R."/>
            <person name="Alfaro M."/>
            <person name="Ramirez L."/>
            <person name="Pisabarro A.G."/>
            <person name="Kuo A."/>
            <person name="Tritt A."/>
            <person name="Lipzen A."/>
            <person name="He G."/>
            <person name="Yan M."/>
            <person name="Ng V."/>
            <person name="Cullen D."/>
            <person name="Martin F."/>
            <person name="Rosso M.-N."/>
            <person name="Henrissat B."/>
            <person name="Hibbett D."/>
            <person name="Martinez A.T."/>
            <person name="Grigoriev I.V."/>
        </authorList>
    </citation>
    <scope>NUCLEOTIDE SEQUENCE</scope>
    <source>
        <strain evidence="2">ATCC 90797</strain>
    </source>
</reference>
<name>A0A9P6DKX0_PLEER</name>
<organism evidence="2 3">
    <name type="scientific">Pleurotus eryngii</name>
    <name type="common">Boletus of the steppes</name>
    <dbReference type="NCBI Taxonomy" id="5323"/>
    <lineage>
        <taxon>Eukaryota</taxon>
        <taxon>Fungi</taxon>
        <taxon>Dikarya</taxon>
        <taxon>Basidiomycota</taxon>
        <taxon>Agaricomycotina</taxon>
        <taxon>Agaricomycetes</taxon>
        <taxon>Agaricomycetidae</taxon>
        <taxon>Agaricales</taxon>
        <taxon>Pleurotineae</taxon>
        <taxon>Pleurotaceae</taxon>
        <taxon>Pleurotus</taxon>
    </lineage>
</organism>
<feature type="region of interest" description="Disordered" evidence="1">
    <location>
        <begin position="164"/>
        <end position="195"/>
    </location>
</feature>
<keyword evidence="3" id="KW-1185">Reference proteome</keyword>
<feature type="non-terminal residue" evidence="2">
    <location>
        <position position="1"/>
    </location>
</feature>
<accession>A0A9P6DKX0</accession>
<comment type="caution">
    <text evidence="2">The sequence shown here is derived from an EMBL/GenBank/DDBJ whole genome shotgun (WGS) entry which is preliminary data.</text>
</comment>
<protein>
    <submittedName>
        <fullName evidence="2">Uncharacterized protein</fullName>
    </submittedName>
</protein>
<dbReference type="EMBL" id="MU154524">
    <property type="protein sequence ID" value="KAF9501310.1"/>
    <property type="molecule type" value="Genomic_DNA"/>
</dbReference>
<gene>
    <name evidence="2" type="ORF">BDN71DRAFT_1380459</name>
</gene>